<protein>
    <submittedName>
        <fullName evidence="1">Uncharacterized protein</fullName>
    </submittedName>
</protein>
<evidence type="ECO:0000313" key="1">
    <source>
        <dbReference type="EMBL" id="AFK38909.1"/>
    </source>
</evidence>
<accession>I3SF67</accession>
<dbReference type="AlphaFoldDB" id="I3SF67"/>
<reference evidence="1" key="1">
    <citation type="submission" date="2012-05" db="EMBL/GenBank/DDBJ databases">
        <authorList>
            <person name="Krishnakumar V."/>
            <person name="Cheung F."/>
            <person name="Xiao Y."/>
            <person name="Chan A."/>
            <person name="Moskal W.A."/>
            <person name="Town C.D."/>
        </authorList>
    </citation>
    <scope>NUCLEOTIDE SEQUENCE</scope>
</reference>
<organism evidence="1">
    <name type="scientific">Lotus japonicus</name>
    <name type="common">Lotus corniculatus var. japonicus</name>
    <dbReference type="NCBI Taxonomy" id="34305"/>
    <lineage>
        <taxon>Eukaryota</taxon>
        <taxon>Viridiplantae</taxon>
        <taxon>Streptophyta</taxon>
        <taxon>Embryophyta</taxon>
        <taxon>Tracheophyta</taxon>
        <taxon>Spermatophyta</taxon>
        <taxon>Magnoliopsida</taxon>
        <taxon>eudicotyledons</taxon>
        <taxon>Gunneridae</taxon>
        <taxon>Pentapetalae</taxon>
        <taxon>rosids</taxon>
        <taxon>fabids</taxon>
        <taxon>Fabales</taxon>
        <taxon>Fabaceae</taxon>
        <taxon>Papilionoideae</taxon>
        <taxon>50 kb inversion clade</taxon>
        <taxon>NPAAA clade</taxon>
        <taxon>Hologalegina</taxon>
        <taxon>robinioid clade</taxon>
        <taxon>Loteae</taxon>
        <taxon>Lotus</taxon>
    </lineage>
</organism>
<name>I3SF67_LOTJA</name>
<proteinExistence type="evidence at transcript level"/>
<dbReference type="EMBL" id="BT139114">
    <property type="protein sequence ID" value="AFK38909.1"/>
    <property type="molecule type" value="mRNA"/>
</dbReference>
<sequence length="67" mass="7183">MNSVFNSLCPFSNAMVNAPTTQQTVPNIFAMNLKLLRSTFSNPKIAAITKVKAGMRLLIAVAAVEDA</sequence>